<evidence type="ECO:0000256" key="2">
    <source>
        <dbReference type="SAM" id="MobiDB-lite"/>
    </source>
</evidence>
<dbReference type="InterPro" id="IPR051330">
    <property type="entry name" value="Phosphatase_reg/MetRdx"/>
</dbReference>
<dbReference type="STRING" id="1169540.A0A0G4EZ14"/>
<dbReference type="PANTHER" id="PTHR21021">
    <property type="entry name" value="GAF/PUTATIVE CYTOSKELETAL PROTEIN"/>
    <property type="match status" value="1"/>
</dbReference>
<organism evidence="3 4">
    <name type="scientific">Vitrella brassicaformis (strain CCMP3155)</name>
    <dbReference type="NCBI Taxonomy" id="1169540"/>
    <lineage>
        <taxon>Eukaryota</taxon>
        <taxon>Sar</taxon>
        <taxon>Alveolata</taxon>
        <taxon>Colpodellida</taxon>
        <taxon>Vitrellaceae</taxon>
        <taxon>Vitrella</taxon>
    </lineage>
</organism>
<proteinExistence type="inferred from homology"/>
<evidence type="ECO:0008006" key="5">
    <source>
        <dbReference type="Google" id="ProtNLM"/>
    </source>
</evidence>
<dbReference type="EMBL" id="CDMY01000350">
    <property type="protein sequence ID" value="CEM04339.1"/>
    <property type="molecule type" value="Genomic_DNA"/>
</dbReference>
<gene>
    <name evidence="3" type="ORF">Vbra_189</name>
</gene>
<dbReference type="GO" id="GO:0031929">
    <property type="term" value="P:TOR signaling"/>
    <property type="evidence" value="ECO:0007669"/>
    <property type="project" value="TreeGrafter"/>
</dbReference>
<sequence length="367" mass="41061">MSSPPLFSTSYPSASVPPPTQHAAPVMSRRIQVSGGESIEVRATMPLSPPPVKVSRHSCHGWEFDSRKGVMWTHGDLDSRGRAHTGEISFPDAVFGDNRLTIRHPSRGFSITFEPLEALKGCKLTDPSCFCAPKRDFEPSIPKVSYADQWLKRSQAVEEWAEVKKPAMTYDWTYSTPYWGHMERTDDATPCDDGCMSVLPMDRLVRQDPIAWYDQVPLFESDLDDNGVSRMFVKVRVMPTFWFVLLRCDIRVDNVMLRQIDTRVFHDFGEAEVLREFTWKEGTFEQLAQRGCDLGAGSPHISHETCGTHLLTQDDIKWRVMQSIPLVGHSAGDINGGPEHLTSKTQSNGEGGGGMQDDETMASAGRP</sequence>
<dbReference type="InParanoid" id="A0A0G4EZ14"/>
<feature type="compositionally biased region" description="Polar residues" evidence="2">
    <location>
        <begin position="1"/>
        <end position="13"/>
    </location>
</feature>
<dbReference type="AlphaFoldDB" id="A0A0G4EZ14"/>
<dbReference type="OrthoDB" id="10253878at2759"/>
<dbReference type="InterPro" id="IPR007303">
    <property type="entry name" value="TIP41-like"/>
</dbReference>
<evidence type="ECO:0000256" key="1">
    <source>
        <dbReference type="ARBA" id="ARBA00006658"/>
    </source>
</evidence>
<dbReference type="VEuPathDB" id="CryptoDB:Vbra_189"/>
<name>A0A0G4EZ14_VITBC</name>
<dbReference type="Proteomes" id="UP000041254">
    <property type="component" value="Unassembled WGS sequence"/>
</dbReference>
<reference evidence="3 4" key="1">
    <citation type="submission" date="2014-11" db="EMBL/GenBank/DDBJ databases">
        <authorList>
            <person name="Zhu J."/>
            <person name="Qi W."/>
            <person name="Song R."/>
        </authorList>
    </citation>
    <scope>NUCLEOTIDE SEQUENCE [LARGE SCALE GENOMIC DNA]</scope>
</reference>
<dbReference type="PANTHER" id="PTHR21021:SF16">
    <property type="entry name" value="TIP41-LIKE PROTEIN"/>
    <property type="match status" value="1"/>
</dbReference>
<comment type="similarity">
    <text evidence="1">Belongs to the TIP41 family.</text>
</comment>
<keyword evidence="4" id="KW-1185">Reference proteome</keyword>
<evidence type="ECO:0000313" key="3">
    <source>
        <dbReference type="EMBL" id="CEM04339.1"/>
    </source>
</evidence>
<accession>A0A0G4EZ14</accession>
<feature type="region of interest" description="Disordered" evidence="2">
    <location>
        <begin position="329"/>
        <end position="367"/>
    </location>
</feature>
<feature type="region of interest" description="Disordered" evidence="2">
    <location>
        <begin position="1"/>
        <end position="25"/>
    </location>
</feature>
<dbReference type="Pfam" id="PF04176">
    <property type="entry name" value="TIP41"/>
    <property type="match status" value="1"/>
</dbReference>
<protein>
    <recommendedName>
        <fullName evidence="5">TIP41-like protein</fullName>
    </recommendedName>
</protein>
<dbReference type="GO" id="GO:0005829">
    <property type="term" value="C:cytosol"/>
    <property type="evidence" value="ECO:0007669"/>
    <property type="project" value="TreeGrafter"/>
</dbReference>
<evidence type="ECO:0000313" key="4">
    <source>
        <dbReference type="Proteomes" id="UP000041254"/>
    </source>
</evidence>